<evidence type="ECO:0000313" key="1">
    <source>
        <dbReference type="EMBL" id="KZP14407.1"/>
    </source>
</evidence>
<dbReference type="EMBL" id="KV417618">
    <property type="protein sequence ID" value="KZP14407.1"/>
    <property type="molecule type" value="Genomic_DNA"/>
</dbReference>
<accession>A0A166D7J9</accession>
<proteinExistence type="predicted"/>
<dbReference type="AlphaFoldDB" id="A0A166D7J9"/>
<organism evidence="1 2">
    <name type="scientific">Athelia psychrophila</name>
    <dbReference type="NCBI Taxonomy" id="1759441"/>
    <lineage>
        <taxon>Eukaryota</taxon>
        <taxon>Fungi</taxon>
        <taxon>Dikarya</taxon>
        <taxon>Basidiomycota</taxon>
        <taxon>Agaricomycotina</taxon>
        <taxon>Agaricomycetes</taxon>
        <taxon>Agaricomycetidae</taxon>
        <taxon>Atheliales</taxon>
        <taxon>Atheliaceae</taxon>
        <taxon>Athelia</taxon>
    </lineage>
</organism>
<evidence type="ECO:0000313" key="2">
    <source>
        <dbReference type="Proteomes" id="UP000076532"/>
    </source>
</evidence>
<name>A0A166D7J9_9AGAM</name>
<sequence>MSNFVTHNGSAGAEVTNMNGDIYNTTIIIVDTEHLNHLASLFAEPKALDRIAAQTRFNQEPRAHAPDLQVPVAAPTLSTNRASAIKETRMMKFLRCLGACSRGIMNSHIMLSTMKETENLPTVLHSARAVTYPSGKNYARPRDLADSAGLFACFPPTVISSSIALYSTQPPGRSKFHSHHIRSWDPGFAELKNVVLALGPSVNYKEVLA</sequence>
<reference evidence="1 2" key="1">
    <citation type="journal article" date="2016" name="Mol. Biol. Evol.">
        <title>Comparative Genomics of Early-Diverging Mushroom-Forming Fungi Provides Insights into the Origins of Lignocellulose Decay Capabilities.</title>
        <authorList>
            <person name="Nagy L.G."/>
            <person name="Riley R."/>
            <person name="Tritt A."/>
            <person name="Adam C."/>
            <person name="Daum C."/>
            <person name="Floudas D."/>
            <person name="Sun H."/>
            <person name="Yadav J.S."/>
            <person name="Pangilinan J."/>
            <person name="Larsson K.H."/>
            <person name="Matsuura K."/>
            <person name="Barry K."/>
            <person name="Labutti K."/>
            <person name="Kuo R."/>
            <person name="Ohm R.A."/>
            <person name="Bhattacharya S.S."/>
            <person name="Shirouzu T."/>
            <person name="Yoshinaga Y."/>
            <person name="Martin F.M."/>
            <person name="Grigoriev I.V."/>
            <person name="Hibbett D.S."/>
        </authorList>
    </citation>
    <scope>NUCLEOTIDE SEQUENCE [LARGE SCALE GENOMIC DNA]</scope>
    <source>
        <strain evidence="1 2">CBS 109695</strain>
    </source>
</reference>
<dbReference type="Proteomes" id="UP000076532">
    <property type="component" value="Unassembled WGS sequence"/>
</dbReference>
<protein>
    <submittedName>
        <fullName evidence="1">Uncharacterized protein</fullName>
    </submittedName>
</protein>
<keyword evidence="2" id="KW-1185">Reference proteome</keyword>
<gene>
    <name evidence="1" type="ORF">FIBSPDRAFT_935811</name>
</gene>